<proteinExistence type="predicted"/>
<evidence type="ECO:0008006" key="3">
    <source>
        <dbReference type="Google" id="ProtNLM"/>
    </source>
</evidence>
<reference evidence="1 2" key="1">
    <citation type="submission" date="2021-01" db="EMBL/GenBank/DDBJ databases">
        <title>Whole genome shotgun sequence of Actinoplanes durhamensis NBRC 14914.</title>
        <authorList>
            <person name="Komaki H."/>
            <person name="Tamura T."/>
        </authorList>
    </citation>
    <scope>NUCLEOTIDE SEQUENCE [LARGE SCALE GENOMIC DNA]</scope>
    <source>
        <strain evidence="1 2">NBRC 14914</strain>
    </source>
</reference>
<dbReference type="RefSeq" id="WP_203726483.1">
    <property type="nucleotide sequence ID" value="NZ_BOML01000019.1"/>
</dbReference>
<evidence type="ECO:0000313" key="2">
    <source>
        <dbReference type="Proteomes" id="UP000637628"/>
    </source>
</evidence>
<dbReference type="EMBL" id="BOML01000019">
    <property type="protein sequence ID" value="GIE00870.1"/>
    <property type="molecule type" value="Genomic_DNA"/>
</dbReference>
<keyword evidence="2" id="KW-1185">Reference proteome</keyword>
<sequence length="419" mass="44309">MIAVHQLAPDVFDRLATGAGGAEAVRELRTAQFSKHLMLIRYLLEQYPDGGDAVRDLLDRARAAAPEAFEEIVGAPLVGGWAAIAGRAAMQDNLAPADLRHLAAIAIVAAAAAGIDGSAEVPVHDGVAVLPGLGAIEAGDAGSVTVTAAGGRLFVMAGGVRREVPAAGGWQPVRVLAASAAGIDIRLGLDDLHPYRHGHHVPPANRLTDAEVERWRASFGAAWRLLATHLPERAAELAAGLEDLVPLVQTDPRSARSATIRHAFGVFGLTLPPSPHDFAVTLVHEFQHSKLSAVLDLAQLTDPDDDGRYFAPWRTDPRPLAGLLQGVYAFVGVADSWRGLRAEVPVATAHFAEARLQVDRGLTAVEESGALTEQGAAFVAHLRRSADRLLAEPLPAQADVDARAKLARTFAAWRDRNTA</sequence>
<comment type="caution">
    <text evidence="1">The sequence shown here is derived from an EMBL/GenBank/DDBJ whole genome shotgun (WGS) entry which is preliminary data.</text>
</comment>
<protein>
    <recommendedName>
        <fullName evidence="3">HEXXH motif domain-containing protein</fullName>
    </recommendedName>
</protein>
<accession>A0ABQ3YTF1</accession>
<dbReference type="NCBIfam" id="TIGR04267">
    <property type="entry name" value="mod_HExxH"/>
    <property type="match status" value="1"/>
</dbReference>
<dbReference type="Proteomes" id="UP000637628">
    <property type="component" value="Unassembled WGS sequence"/>
</dbReference>
<dbReference type="InterPro" id="IPR026337">
    <property type="entry name" value="AKG_HExxH"/>
</dbReference>
<gene>
    <name evidence="1" type="ORF">Adu01nite_22200</name>
</gene>
<evidence type="ECO:0000313" key="1">
    <source>
        <dbReference type="EMBL" id="GIE00870.1"/>
    </source>
</evidence>
<organism evidence="1 2">
    <name type="scientific">Paractinoplanes durhamensis</name>
    <dbReference type="NCBI Taxonomy" id="113563"/>
    <lineage>
        <taxon>Bacteria</taxon>
        <taxon>Bacillati</taxon>
        <taxon>Actinomycetota</taxon>
        <taxon>Actinomycetes</taxon>
        <taxon>Micromonosporales</taxon>
        <taxon>Micromonosporaceae</taxon>
        <taxon>Paractinoplanes</taxon>
    </lineage>
</organism>
<name>A0ABQ3YTF1_9ACTN</name>